<dbReference type="PANTHER" id="PTHR37534">
    <property type="entry name" value="TRANSCRIPTIONAL ACTIVATOR PROTEIN UGA3"/>
    <property type="match status" value="1"/>
</dbReference>
<keyword evidence="2" id="KW-0862">Zinc</keyword>
<dbReference type="InterPro" id="IPR036864">
    <property type="entry name" value="Zn2-C6_fun-type_DNA-bd_sf"/>
</dbReference>
<evidence type="ECO:0000259" key="7">
    <source>
        <dbReference type="PROSITE" id="PS50048"/>
    </source>
</evidence>
<evidence type="ECO:0000256" key="6">
    <source>
        <dbReference type="ARBA" id="ARBA00023242"/>
    </source>
</evidence>
<dbReference type="InterPro" id="IPR001138">
    <property type="entry name" value="Zn2Cys6_DnaBD"/>
</dbReference>
<dbReference type="EMBL" id="BAAFSV010000005">
    <property type="protein sequence ID" value="GAB1318370.1"/>
    <property type="molecule type" value="Genomic_DNA"/>
</dbReference>
<evidence type="ECO:0000256" key="5">
    <source>
        <dbReference type="ARBA" id="ARBA00023163"/>
    </source>
</evidence>
<feature type="domain" description="Zn(2)-C6 fungal-type" evidence="7">
    <location>
        <begin position="9"/>
        <end position="37"/>
    </location>
</feature>
<keyword evidence="3" id="KW-0805">Transcription regulation</keyword>
<protein>
    <submittedName>
        <fullName evidence="8">Arginine metabolism regulation protein II</fullName>
    </submittedName>
</protein>
<keyword evidence="5" id="KW-0804">Transcription</keyword>
<evidence type="ECO:0000313" key="9">
    <source>
        <dbReference type="Proteomes" id="UP001628179"/>
    </source>
</evidence>
<accession>A0ABQ0GKZ5</accession>
<organism evidence="8 9">
    <name type="scientific">Madurella fahalii</name>
    <dbReference type="NCBI Taxonomy" id="1157608"/>
    <lineage>
        <taxon>Eukaryota</taxon>
        <taxon>Fungi</taxon>
        <taxon>Dikarya</taxon>
        <taxon>Ascomycota</taxon>
        <taxon>Pezizomycotina</taxon>
        <taxon>Sordariomycetes</taxon>
        <taxon>Sordariomycetidae</taxon>
        <taxon>Sordariales</taxon>
        <taxon>Sordariales incertae sedis</taxon>
        <taxon>Madurella</taxon>
    </lineage>
</organism>
<sequence>MEEHTKAKQCWECRRRRLVCDSTRSGCRKCQARGMACPGYDGRKLKWLQPQQVNAKGPLKWVVPRPLQPESSREMGAIFEAIEYYNVHISPDLAASGAGGPGSPYFMHHFAVPFLPRSCTQSLVCTALCHRILQLSDASALVQAALTRRLQWHRGEALRALAADLGRPENQTADSTLAAVLLLLLVEIQQSFTPNWRHHSNGATTMIEMKGGLSDLVFSRPYLRHLFRYYSIIEVMGSTTSPEVGVDSARNHLELITLLPVLYGNGLATCFPCPPDLFIEIIHINHLRSRLRGAAAAVGQDTMALRRDKSSAALDVLRRIRAFQIDKWAAEVGFDKAGERVGFGGWQIIAYIYQSAIAIYCIASLLYDNTEACSGMDTDRYLGPREVISKTRDVCRSVLLSRLREACGSTQLRKLVLWPLVVAGIEAEDHATKRFVLEELQWISSSLGTAAPLIAKDFLEQRVWRCKRGAWDSLFDQSYVFVL</sequence>
<proteinExistence type="predicted"/>
<dbReference type="SUPFAM" id="SSF57701">
    <property type="entry name" value="Zn2/Cys6 DNA-binding domain"/>
    <property type="match status" value="1"/>
</dbReference>
<keyword evidence="9" id="KW-1185">Reference proteome</keyword>
<comment type="caution">
    <text evidence="8">The sequence shown here is derived from an EMBL/GenBank/DDBJ whole genome shotgun (WGS) entry which is preliminary data.</text>
</comment>
<reference evidence="8 9" key="1">
    <citation type="submission" date="2024-09" db="EMBL/GenBank/DDBJ databases">
        <title>Itraconazole resistance in Madurella fahalii resulting from another homologue of gene encoding cytochrome P450 14-alpha sterol demethylase (CYP51).</title>
        <authorList>
            <person name="Yoshioka I."/>
            <person name="Fahal A.H."/>
            <person name="Kaneko S."/>
            <person name="Yaguchi T."/>
        </authorList>
    </citation>
    <scope>NUCLEOTIDE SEQUENCE [LARGE SCALE GENOMIC DNA]</scope>
    <source>
        <strain evidence="8 9">IFM 68171</strain>
    </source>
</reference>
<dbReference type="InterPro" id="IPR021858">
    <property type="entry name" value="Fun_TF"/>
</dbReference>
<evidence type="ECO:0000313" key="8">
    <source>
        <dbReference type="EMBL" id="GAB1318370.1"/>
    </source>
</evidence>
<dbReference type="RefSeq" id="XP_070920101.1">
    <property type="nucleotide sequence ID" value="XM_071064000.1"/>
</dbReference>
<dbReference type="GeneID" id="98179323"/>
<dbReference type="PANTHER" id="PTHR37534:SF48">
    <property type="entry name" value="FINGER DOMAIN PROTEIN, PUTATIVE-RELATED"/>
    <property type="match status" value="1"/>
</dbReference>
<evidence type="ECO:0000256" key="3">
    <source>
        <dbReference type="ARBA" id="ARBA00023015"/>
    </source>
</evidence>
<dbReference type="PROSITE" id="PS50048">
    <property type="entry name" value="ZN2_CY6_FUNGAL_2"/>
    <property type="match status" value="1"/>
</dbReference>
<dbReference type="Proteomes" id="UP001628179">
    <property type="component" value="Unassembled WGS sequence"/>
</dbReference>
<keyword evidence="4" id="KW-0238">DNA-binding</keyword>
<gene>
    <name evidence="8" type="ORF">MFIFM68171_08580</name>
</gene>
<evidence type="ECO:0000256" key="1">
    <source>
        <dbReference type="ARBA" id="ARBA00004123"/>
    </source>
</evidence>
<keyword evidence="6" id="KW-0539">Nucleus</keyword>
<evidence type="ECO:0000256" key="2">
    <source>
        <dbReference type="ARBA" id="ARBA00022833"/>
    </source>
</evidence>
<evidence type="ECO:0000256" key="4">
    <source>
        <dbReference type="ARBA" id="ARBA00023125"/>
    </source>
</evidence>
<name>A0ABQ0GKZ5_9PEZI</name>
<dbReference type="Pfam" id="PF11951">
    <property type="entry name" value="Fungal_trans_2"/>
    <property type="match status" value="1"/>
</dbReference>
<comment type="subcellular location">
    <subcellularLocation>
        <location evidence="1">Nucleus</location>
    </subcellularLocation>
</comment>